<gene>
    <name evidence="2" type="ORF">B0H17DRAFT_1137174</name>
</gene>
<evidence type="ECO:0000256" key="1">
    <source>
        <dbReference type="SAM" id="MobiDB-lite"/>
    </source>
</evidence>
<feature type="compositionally biased region" description="Polar residues" evidence="1">
    <location>
        <begin position="1"/>
        <end position="12"/>
    </location>
</feature>
<feature type="region of interest" description="Disordered" evidence="1">
    <location>
        <begin position="1"/>
        <end position="32"/>
    </location>
</feature>
<proteinExistence type="predicted"/>
<comment type="caution">
    <text evidence="2">The sequence shown here is derived from an EMBL/GenBank/DDBJ whole genome shotgun (WGS) entry which is preliminary data.</text>
</comment>
<name>A0AAD7DCD8_MYCRO</name>
<dbReference type="EMBL" id="JARKIE010000100">
    <property type="protein sequence ID" value="KAJ7685978.1"/>
    <property type="molecule type" value="Genomic_DNA"/>
</dbReference>
<evidence type="ECO:0000313" key="2">
    <source>
        <dbReference type="EMBL" id="KAJ7685978.1"/>
    </source>
</evidence>
<feature type="compositionally biased region" description="Basic and acidic residues" evidence="1">
    <location>
        <begin position="22"/>
        <end position="32"/>
    </location>
</feature>
<reference evidence="2" key="1">
    <citation type="submission" date="2023-03" db="EMBL/GenBank/DDBJ databases">
        <title>Massive genome expansion in bonnet fungi (Mycena s.s.) driven by repeated elements and novel gene families across ecological guilds.</title>
        <authorList>
            <consortium name="Lawrence Berkeley National Laboratory"/>
            <person name="Harder C.B."/>
            <person name="Miyauchi S."/>
            <person name="Viragh M."/>
            <person name="Kuo A."/>
            <person name="Thoen E."/>
            <person name="Andreopoulos B."/>
            <person name="Lu D."/>
            <person name="Skrede I."/>
            <person name="Drula E."/>
            <person name="Henrissat B."/>
            <person name="Morin E."/>
            <person name="Kohler A."/>
            <person name="Barry K."/>
            <person name="LaButti K."/>
            <person name="Morin E."/>
            <person name="Salamov A."/>
            <person name="Lipzen A."/>
            <person name="Mereny Z."/>
            <person name="Hegedus B."/>
            <person name="Baldrian P."/>
            <person name="Stursova M."/>
            <person name="Weitz H."/>
            <person name="Taylor A."/>
            <person name="Grigoriev I.V."/>
            <person name="Nagy L.G."/>
            <person name="Martin F."/>
            <person name="Kauserud H."/>
        </authorList>
    </citation>
    <scope>NUCLEOTIDE SEQUENCE</scope>
    <source>
        <strain evidence="2">CBHHK067</strain>
    </source>
</reference>
<dbReference type="Proteomes" id="UP001221757">
    <property type="component" value="Unassembled WGS sequence"/>
</dbReference>
<accession>A0AAD7DCD8</accession>
<protein>
    <submittedName>
        <fullName evidence="2">Uncharacterized protein</fullName>
    </submittedName>
</protein>
<keyword evidence="3" id="KW-1185">Reference proteome</keyword>
<dbReference type="AlphaFoldDB" id="A0AAD7DCD8"/>
<evidence type="ECO:0000313" key="3">
    <source>
        <dbReference type="Proteomes" id="UP001221757"/>
    </source>
</evidence>
<sequence length="317" mass="35595">MYGFNRLSSNGLAQGKKKRRNRESSEKRRREFKPSSKHVLFLSSYHAPEPEDVFFRHHAFAVTSTPMEVIQKPCGLNMALAFNTAKSILKPLKLNIDIIFEAAKGGSNTGQLFGNDINVPPVGDEKIWYCAWYLSRTKPVEPDGPCINHAREIGTRIEPNGAGIGLPTVAVKYGIRYGFIRQPVPSRMPCGGTLYGYGRPHVFGEKSTSLDPLPAVGKNQRFFRGIFRPYIRNSNPDTPLFFTLPPILSVLRVGHIDDIILPLPFLPCTGAVDISQPPKMRASASKELRERISKGRRHHLRLKRKGWEDALRLAQVL</sequence>
<organism evidence="2 3">
    <name type="scientific">Mycena rosella</name>
    <name type="common">Pink bonnet</name>
    <name type="synonym">Agaricus rosellus</name>
    <dbReference type="NCBI Taxonomy" id="1033263"/>
    <lineage>
        <taxon>Eukaryota</taxon>
        <taxon>Fungi</taxon>
        <taxon>Dikarya</taxon>
        <taxon>Basidiomycota</taxon>
        <taxon>Agaricomycotina</taxon>
        <taxon>Agaricomycetes</taxon>
        <taxon>Agaricomycetidae</taxon>
        <taxon>Agaricales</taxon>
        <taxon>Marasmiineae</taxon>
        <taxon>Mycenaceae</taxon>
        <taxon>Mycena</taxon>
    </lineage>
</organism>